<sequence length="134" mass="15957">MRNSKVRPIKLSNNSYASSSINTSLQLQVTPNLQLDHGSWSLRGREFWYARRAFLNSYHLNLERENVSLKEKLKRLVKEVNEAAMRVALDMRRKMHKRRLGIRAYRVTMSLPSMFLVTMRCFMPWFNKKGEYVM</sequence>
<protein>
    <submittedName>
        <fullName evidence="3">Transmembrane protein, putative</fullName>
    </submittedName>
</protein>
<keyword evidence="2" id="KW-1133">Transmembrane helix</keyword>
<reference evidence="3 6" key="1">
    <citation type="journal article" date="2011" name="Nature">
        <title>The Medicago genome provides insight into the evolution of rhizobial symbioses.</title>
        <authorList>
            <person name="Young N.D."/>
            <person name="Debelle F."/>
            <person name="Oldroyd G.E."/>
            <person name="Geurts R."/>
            <person name="Cannon S.B."/>
            <person name="Udvardi M.K."/>
            <person name="Benedito V.A."/>
            <person name="Mayer K.F."/>
            <person name="Gouzy J."/>
            <person name="Schoof H."/>
            <person name="Van de Peer Y."/>
            <person name="Proost S."/>
            <person name="Cook D.R."/>
            <person name="Meyers B.C."/>
            <person name="Spannagl M."/>
            <person name="Cheung F."/>
            <person name="De Mita S."/>
            <person name="Krishnakumar V."/>
            <person name="Gundlach H."/>
            <person name="Zhou S."/>
            <person name="Mudge J."/>
            <person name="Bharti A.K."/>
            <person name="Murray J.D."/>
            <person name="Naoumkina M.A."/>
            <person name="Rosen B."/>
            <person name="Silverstein K.A."/>
            <person name="Tang H."/>
            <person name="Rombauts S."/>
            <person name="Zhao P.X."/>
            <person name="Zhou P."/>
            <person name="Barbe V."/>
            <person name="Bardou P."/>
            <person name="Bechner M."/>
            <person name="Bellec A."/>
            <person name="Berger A."/>
            <person name="Berges H."/>
            <person name="Bidwell S."/>
            <person name="Bisseling T."/>
            <person name="Choisne N."/>
            <person name="Couloux A."/>
            <person name="Denny R."/>
            <person name="Deshpande S."/>
            <person name="Dai X."/>
            <person name="Doyle J.J."/>
            <person name="Dudez A.M."/>
            <person name="Farmer A.D."/>
            <person name="Fouteau S."/>
            <person name="Franken C."/>
            <person name="Gibelin C."/>
            <person name="Gish J."/>
            <person name="Goldstein S."/>
            <person name="Gonzalez A.J."/>
            <person name="Green P.J."/>
            <person name="Hallab A."/>
            <person name="Hartog M."/>
            <person name="Hua A."/>
            <person name="Humphray S.J."/>
            <person name="Jeong D.H."/>
            <person name="Jing Y."/>
            <person name="Jocker A."/>
            <person name="Kenton S.M."/>
            <person name="Kim D.J."/>
            <person name="Klee K."/>
            <person name="Lai H."/>
            <person name="Lang C."/>
            <person name="Lin S."/>
            <person name="Macmil S.L."/>
            <person name="Magdelenat G."/>
            <person name="Matthews L."/>
            <person name="McCorrison J."/>
            <person name="Monaghan E.L."/>
            <person name="Mun J.H."/>
            <person name="Najar F.Z."/>
            <person name="Nicholson C."/>
            <person name="Noirot C."/>
            <person name="O'Bleness M."/>
            <person name="Paule C.R."/>
            <person name="Poulain J."/>
            <person name="Prion F."/>
            <person name="Qin B."/>
            <person name="Qu C."/>
            <person name="Retzel E.F."/>
            <person name="Riddle C."/>
            <person name="Sallet E."/>
            <person name="Samain S."/>
            <person name="Samson N."/>
            <person name="Sanders I."/>
            <person name="Saurat O."/>
            <person name="Scarpelli C."/>
            <person name="Schiex T."/>
            <person name="Segurens B."/>
            <person name="Severin A.J."/>
            <person name="Sherrier D.J."/>
            <person name="Shi R."/>
            <person name="Sims S."/>
            <person name="Singer S.R."/>
            <person name="Sinharoy S."/>
            <person name="Sterck L."/>
            <person name="Viollet A."/>
            <person name="Wang B.B."/>
            <person name="Wang K."/>
            <person name="Wang M."/>
            <person name="Wang X."/>
            <person name="Warfsmann J."/>
            <person name="Weissenbach J."/>
            <person name="White D.D."/>
            <person name="White J.D."/>
            <person name="Wiley G.B."/>
            <person name="Wincker P."/>
            <person name="Xing Y."/>
            <person name="Yang L."/>
            <person name="Yao Z."/>
            <person name="Ying F."/>
            <person name="Zhai J."/>
            <person name="Zhou L."/>
            <person name="Zuber A."/>
            <person name="Denarie J."/>
            <person name="Dixon R.A."/>
            <person name="May G.D."/>
            <person name="Schwartz D.C."/>
            <person name="Rogers J."/>
            <person name="Quetier F."/>
            <person name="Town C.D."/>
            <person name="Roe B.A."/>
        </authorList>
    </citation>
    <scope>NUCLEOTIDE SEQUENCE [LARGE SCALE GENOMIC DNA]</scope>
    <source>
        <strain evidence="3">A17</strain>
        <strain evidence="5 6">cv. Jemalong A17</strain>
    </source>
</reference>
<dbReference type="EnsemblPlants" id="KEH30342">
    <property type="protein sequence ID" value="KEH30342"/>
    <property type="gene ID" value="MTR_4g067330"/>
</dbReference>
<proteinExistence type="predicted"/>
<evidence type="ECO:0000313" key="3">
    <source>
        <dbReference type="EMBL" id="KEH30342.1"/>
    </source>
</evidence>
<keyword evidence="2 3" id="KW-0812">Transmembrane</keyword>
<keyword evidence="1" id="KW-0175">Coiled coil</keyword>
<accession>A0A072UKX4</accession>
<dbReference type="Proteomes" id="UP000265566">
    <property type="component" value="Chromosome 4"/>
</dbReference>
<feature type="transmembrane region" description="Helical" evidence="2">
    <location>
        <begin position="104"/>
        <end position="126"/>
    </location>
</feature>
<reference evidence="5" key="3">
    <citation type="submission" date="2015-04" db="UniProtKB">
        <authorList>
            <consortium name="EnsemblPlants"/>
        </authorList>
    </citation>
    <scope>IDENTIFICATION</scope>
    <source>
        <strain evidence="5">cv. Jemalong A17</strain>
    </source>
</reference>
<dbReference type="AlphaFoldDB" id="A0A072UKX4"/>
<evidence type="ECO:0000256" key="2">
    <source>
        <dbReference type="SAM" id="Phobius"/>
    </source>
</evidence>
<reference evidence="3 6" key="2">
    <citation type="journal article" date="2014" name="BMC Genomics">
        <title>An improved genome release (version Mt4.0) for the model legume Medicago truncatula.</title>
        <authorList>
            <person name="Tang H."/>
            <person name="Krishnakumar V."/>
            <person name="Bidwell S."/>
            <person name="Rosen B."/>
            <person name="Chan A."/>
            <person name="Zhou S."/>
            <person name="Gentzbittel L."/>
            <person name="Childs K.L."/>
            <person name="Yandell M."/>
            <person name="Gundlach H."/>
            <person name="Mayer K.F."/>
            <person name="Schwartz D.C."/>
            <person name="Town C.D."/>
        </authorList>
    </citation>
    <scope>GENOME REANNOTATION</scope>
    <source>
        <strain evidence="3">A17</strain>
        <strain evidence="5 6">cv. Jemalong A17</strain>
    </source>
</reference>
<dbReference type="EMBL" id="CM001220">
    <property type="protein sequence ID" value="KEH30342.1"/>
    <property type="molecule type" value="Genomic_DNA"/>
</dbReference>
<evidence type="ECO:0000313" key="5">
    <source>
        <dbReference type="EnsemblPlants" id="KEH30342"/>
    </source>
</evidence>
<reference evidence="4" key="4">
    <citation type="journal article" date="2018" name="Nat. Plants">
        <title>Whole-genome landscape of Medicago truncatula symbiotic genes.</title>
        <authorList>
            <person name="Pecrix Y."/>
            <person name="Gamas P."/>
            <person name="Carrere S."/>
        </authorList>
    </citation>
    <scope>NUCLEOTIDE SEQUENCE</scope>
    <source>
        <tissue evidence="4">Leaves</tissue>
    </source>
</reference>
<keyword evidence="2" id="KW-0472">Membrane</keyword>
<evidence type="ECO:0000313" key="4">
    <source>
        <dbReference type="EMBL" id="RHN61162.1"/>
    </source>
</evidence>
<dbReference type="HOGENOM" id="CLU_1899303_0_0_1"/>
<evidence type="ECO:0000256" key="1">
    <source>
        <dbReference type="SAM" id="Coils"/>
    </source>
</evidence>
<keyword evidence="6" id="KW-1185">Reference proteome</keyword>
<gene>
    <name evidence="3" type="ordered locus">MTR_4g067330</name>
    <name evidence="4" type="ORF">MtrunA17_Chr4g0033651</name>
</gene>
<dbReference type="EMBL" id="PSQE01000004">
    <property type="protein sequence ID" value="RHN61162.1"/>
    <property type="molecule type" value="Genomic_DNA"/>
</dbReference>
<feature type="coiled-coil region" evidence="1">
    <location>
        <begin position="59"/>
        <end position="86"/>
    </location>
</feature>
<organism evidence="3 6">
    <name type="scientific">Medicago truncatula</name>
    <name type="common">Barrel medic</name>
    <name type="synonym">Medicago tribuloides</name>
    <dbReference type="NCBI Taxonomy" id="3880"/>
    <lineage>
        <taxon>Eukaryota</taxon>
        <taxon>Viridiplantae</taxon>
        <taxon>Streptophyta</taxon>
        <taxon>Embryophyta</taxon>
        <taxon>Tracheophyta</taxon>
        <taxon>Spermatophyta</taxon>
        <taxon>Magnoliopsida</taxon>
        <taxon>eudicotyledons</taxon>
        <taxon>Gunneridae</taxon>
        <taxon>Pentapetalae</taxon>
        <taxon>rosids</taxon>
        <taxon>fabids</taxon>
        <taxon>Fabales</taxon>
        <taxon>Fabaceae</taxon>
        <taxon>Papilionoideae</taxon>
        <taxon>50 kb inversion clade</taxon>
        <taxon>NPAAA clade</taxon>
        <taxon>Hologalegina</taxon>
        <taxon>IRL clade</taxon>
        <taxon>Trifolieae</taxon>
        <taxon>Medicago</taxon>
    </lineage>
</organism>
<name>A0A072UKX4_MEDTR</name>
<dbReference type="Gramene" id="rna23598">
    <property type="protein sequence ID" value="RHN61162.1"/>
    <property type="gene ID" value="gene23598"/>
</dbReference>
<dbReference type="Proteomes" id="UP000002051">
    <property type="component" value="Chromosome 4"/>
</dbReference>
<evidence type="ECO:0000313" key="6">
    <source>
        <dbReference type="Proteomes" id="UP000002051"/>
    </source>
</evidence>